<feature type="compositionally biased region" description="Acidic residues" evidence="9">
    <location>
        <begin position="1208"/>
        <end position="1224"/>
    </location>
</feature>
<protein>
    <recommendedName>
        <fullName evidence="6 8">DNA-directed RNA polymerase subunit beta</fullName>
        <shortName evidence="6">RNAP subunit beta</shortName>
        <ecNumber evidence="6 8">2.7.7.6</ecNumber>
    </recommendedName>
    <alternativeName>
        <fullName evidence="6">RNA polymerase subunit beta</fullName>
    </alternativeName>
    <alternativeName>
        <fullName evidence="6">Transcriptase subunit beta</fullName>
    </alternativeName>
</protein>
<evidence type="ECO:0000256" key="9">
    <source>
        <dbReference type="SAM" id="MobiDB-lite"/>
    </source>
</evidence>
<dbReference type="InterPro" id="IPR014724">
    <property type="entry name" value="RNA_pol_RPB2_OB-fold"/>
</dbReference>
<dbReference type="InterPro" id="IPR007120">
    <property type="entry name" value="DNA-dir_RNAP_su2_dom"/>
</dbReference>
<dbReference type="GO" id="GO:0032549">
    <property type="term" value="F:ribonucleoside binding"/>
    <property type="evidence" value="ECO:0007669"/>
    <property type="project" value="InterPro"/>
</dbReference>
<dbReference type="CDD" id="cd00653">
    <property type="entry name" value="RNA_pol_B_RPB2"/>
    <property type="match status" value="1"/>
</dbReference>
<comment type="similarity">
    <text evidence="6 7">Belongs to the RNA polymerase beta chain family.</text>
</comment>
<dbReference type="Gene3D" id="3.90.1110.10">
    <property type="entry name" value="RNA polymerase Rpb2, domain 2"/>
    <property type="match status" value="2"/>
</dbReference>
<accession>A0A9D1NFH1</accession>
<organism evidence="16 17">
    <name type="scientific">Candidatus Caccopulliclostridium gallistercoris</name>
    <dbReference type="NCBI Taxonomy" id="2840719"/>
    <lineage>
        <taxon>Bacteria</taxon>
        <taxon>Bacillati</taxon>
        <taxon>Bacillota</taxon>
        <taxon>Clostridia</taxon>
        <taxon>Candidatus Caccopulliclostridium</taxon>
    </lineage>
</organism>
<evidence type="ECO:0000259" key="14">
    <source>
        <dbReference type="Pfam" id="PF04565"/>
    </source>
</evidence>
<dbReference type="PANTHER" id="PTHR20856">
    <property type="entry name" value="DNA-DIRECTED RNA POLYMERASE I SUBUNIT 2"/>
    <property type="match status" value="1"/>
</dbReference>
<dbReference type="Pfam" id="PF04561">
    <property type="entry name" value="RNA_pol_Rpb2_2"/>
    <property type="match status" value="1"/>
</dbReference>
<dbReference type="InterPro" id="IPR042107">
    <property type="entry name" value="DNA-dir_RNA_pol_bsu_ext_1_sf"/>
</dbReference>
<dbReference type="InterPro" id="IPR037034">
    <property type="entry name" value="RNA_pol_Rpb2_2_sf"/>
</dbReference>
<dbReference type="NCBIfam" id="TIGR02013">
    <property type="entry name" value="rpoB"/>
    <property type="match status" value="1"/>
</dbReference>
<evidence type="ECO:0000256" key="1">
    <source>
        <dbReference type="ARBA" id="ARBA00022478"/>
    </source>
</evidence>
<evidence type="ECO:0000256" key="7">
    <source>
        <dbReference type="RuleBase" id="RU000434"/>
    </source>
</evidence>
<dbReference type="Proteomes" id="UP000886861">
    <property type="component" value="Unassembled WGS sequence"/>
</dbReference>
<dbReference type="InterPro" id="IPR010243">
    <property type="entry name" value="RNA_pol_bsu_bac"/>
</dbReference>
<dbReference type="InterPro" id="IPR007644">
    <property type="entry name" value="RNA_pol_bsu_protrusion"/>
</dbReference>
<dbReference type="InterPro" id="IPR037033">
    <property type="entry name" value="DNA-dir_RNAP_su2_hyb_sf"/>
</dbReference>
<dbReference type="Gene3D" id="2.40.50.150">
    <property type="match status" value="1"/>
</dbReference>
<keyword evidence="1 6" id="KW-0240">DNA-directed RNA polymerase</keyword>
<name>A0A9D1NFH1_9FIRM</name>
<comment type="catalytic activity">
    <reaction evidence="5 6 8">
        <text>RNA(n) + a ribonucleoside 5'-triphosphate = RNA(n+1) + diphosphate</text>
        <dbReference type="Rhea" id="RHEA:21248"/>
        <dbReference type="Rhea" id="RHEA-COMP:14527"/>
        <dbReference type="Rhea" id="RHEA-COMP:17342"/>
        <dbReference type="ChEBI" id="CHEBI:33019"/>
        <dbReference type="ChEBI" id="CHEBI:61557"/>
        <dbReference type="ChEBI" id="CHEBI:140395"/>
        <dbReference type="EC" id="2.7.7.6"/>
    </reaction>
</comment>
<feature type="domain" description="DNA-directed RNA polymerase beta subunit external 1" evidence="15">
    <location>
        <begin position="563"/>
        <end position="630"/>
    </location>
</feature>
<dbReference type="Pfam" id="PF04560">
    <property type="entry name" value="RNA_pol_Rpb2_7"/>
    <property type="match status" value="1"/>
</dbReference>
<gene>
    <name evidence="6" type="primary">rpoB</name>
    <name evidence="16" type="ORF">IAA62_05120</name>
</gene>
<feature type="domain" description="DNA-directed RNA polymerase subunit 2 hybrid-binding" evidence="10">
    <location>
        <begin position="692"/>
        <end position="1075"/>
    </location>
</feature>
<evidence type="ECO:0000256" key="8">
    <source>
        <dbReference type="RuleBase" id="RU363031"/>
    </source>
</evidence>
<dbReference type="NCBIfam" id="NF001616">
    <property type="entry name" value="PRK00405.1"/>
    <property type="match status" value="1"/>
</dbReference>
<feature type="region of interest" description="Disordered" evidence="9">
    <location>
        <begin position="1187"/>
        <end position="1224"/>
    </location>
</feature>
<proteinExistence type="inferred from homology"/>
<dbReference type="Gene3D" id="3.90.1800.10">
    <property type="entry name" value="RNA polymerase alpha subunit dimerisation domain"/>
    <property type="match status" value="1"/>
</dbReference>
<reference evidence="16" key="2">
    <citation type="journal article" date="2021" name="PeerJ">
        <title>Extensive microbial diversity within the chicken gut microbiome revealed by metagenomics and culture.</title>
        <authorList>
            <person name="Gilroy R."/>
            <person name="Ravi A."/>
            <person name="Getino M."/>
            <person name="Pursley I."/>
            <person name="Horton D.L."/>
            <person name="Alikhan N.F."/>
            <person name="Baker D."/>
            <person name="Gharbi K."/>
            <person name="Hall N."/>
            <person name="Watson M."/>
            <person name="Adriaenssens E.M."/>
            <person name="Foster-Nyarko E."/>
            <person name="Jarju S."/>
            <person name="Secka A."/>
            <person name="Antonio M."/>
            <person name="Oren A."/>
            <person name="Chaudhuri R.R."/>
            <person name="La Ragione R."/>
            <person name="Hildebrand F."/>
            <person name="Pallen M.J."/>
        </authorList>
    </citation>
    <scope>NUCLEOTIDE SEQUENCE</scope>
    <source>
        <strain evidence="16">CHK186-9395</strain>
    </source>
</reference>
<keyword evidence="3 6" id="KW-0548">Nucleotidyltransferase</keyword>
<dbReference type="InterPro" id="IPR007641">
    <property type="entry name" value="RNA_pol_Rpb2_7"/>
</dbReference>
<evidence type="ECO:0000259" key="15">
    <source>
        <dbReference type="Pfam" id="PF10385"/>
    </source>
</evidence>
<dbReference type="InterPro" id="IPR007121">
    <property type="entry name" value="RNA_pol_bsu_CS"/>
</dbReference>
<dbReference type="AlphaFoldDB" id="A0A9D1NFH1"/>
<dbReference type="Gene3D" id="2.40.50.100">
    <property type="match status" value="1"/>
</dbReference>
<comment type="subunit">
    <text evidence="6 8">The RNAP catalytic core consists of 2 alpha, 1 beta, 1 beta' and 1 omega subunit. When a sigma factor is associated with the core the holoenzyme is formed, which can initiate transcription.</text>
</comment>
<evidence type="ECO:0000256" key="6">
    <source>
        <dbReference type="HAMAP-Rule" id="MF_01321"/>
    </source>
</evidence>
<dbReference type="Gene3D" id="3.90.1100.10">
    <property type="match status" value="2"/>
</dbReference>
<dbReference type="GO" id="GO:0003899">
    <property type="term" value="F:DNA-directed RNA polymerase activity"/>
    <property type="evidence" value="ECO:0007669"/>
    <property type="project" value="UniProtKB-UniRule"/>
</dbReference>
<evidence type="ECO:0000256" key="2">
    <source>
        <dbReference type="ARBA" id="ARBA00022679"/>
    </source>
</evidence>
<dbReference type="InterPro" id="IPR007645">
    <property type="entry name" value="RNA_pol_Rpb2_3"/>
</dbReference>
<keyword evidence="2 6" id="KW-0808">Transferase</keyword>
<dbReference type="SUPFAM" id="SSF64484">
    <property type="entry name" value="beta and beta-prime subunits of DNA dependent RNA-polymerase"/>
    <property type="match status" value="1"/>
</dbReference>
<keyword evidence="4 6" id="KW-0804">Transcription</keyword>
<feature type="compositionally biased region" description="Basic and acidic residues" evidence="9">
    <location>
        <begin position="1192"/>
        <end position="1207"/>
    </location>
</feature>
<evidence type="ECO:0000259" key="13">
    <source>
        <dbReference type="Pfam" id="PF04563"/>
    </source>
</evidence>
<dbReference type="GO" id="GO:0003677">
    <property type="term" value="F:DNA binding"/>
    <property type="evidence" value="ECO:0007669"/>
    <property type="project" value="UniProtKB-UniRule"/>
</dbReference>
<evidence type="ECO:0000259" key="11">
    <source>
        <dbReference type="Pfam" id="PF04560"/>
    </source>
</evidence>
<dbReference type="Pfam" id="PF04563">
    <property type="entry name" value="RNA_pol_Rpb2_1"/>
    <property type="match status" value="1"/>
</dbReference>
<reference evidence="16" key="1">
    <citation type="submission" date="2020-10" db="EMBL/GenBank/DDBJ databases">
        <authorList>
            <person name="Gilroy R."/>
        </authorList>
    </citation>
    <scope>NUCLEOTIDE SEQUENCE</scope>
    <source>
        <strain evidence="16">CHK186-9395</strain>
    </source>
</reference>
<sequence>MPKLKKVNFGKTERYSFSKLDENYDMPDLLDVQKKAYKEFLEKGIKEILDEFSPISDYSGKAKLYFLGVDLSGKPKYSIKECKQRGVSYTIPLKAQARFVVEDSGEAIDQEVFLGDIPYMTEEGSFIFNGIERVVVSQIIRSPSVYFTREHDDNSTLRGQIIPTRGMWLEFEQGANEIIKLVLDRSSKITIGLFLKCFGFTAEEILKLFGDNEYLKAVLEKEPQTTQEEALIELARKTRPTEVPSADSTRNYINQSFFSDQYYNTNRVGRYKFNKKLSIATRITGQESAEDIAIDDEVVVKAGEKFTYEVARRMQNAGINEVWVNIHGKKHLMRGNNRVQLSAVFPCDEKELGITEEVYYPVLTQILKDNKTKEKRMQAIKEHAKDLIITTLTMDDILASLSYYLDLLEGIGEVDNIDHLSNRRIASVGELLGNAFRSGINKLSAAIKETLQGKELSEVTPSQIVNPRPVNKALKDFVAASQLSQLMDQINALSGLTQKRKISAVGPGGVKKERASAEVRDVHYTHYGRICAIETPEGQSIGLISTLTSYTRINDYGFLETPYRKVDKATGVVSKDYEYYMADVEDTCHIAQATEPLTEDGKFVNPRVICRYKNSIVEVPASQIDLMDVSAKQFISAATSLIPFLNNDDSARALMGANMQRQAVPLLQPEAPIVGTGMEYKVAHDCGAMILSKIDGEVSYVSADYIKVRNDHEEQTYYLTKFEKTNADTCVNQKPIVKHGDKVKVGDVLADGFSTNNGELALGKNVLVGYMNWEGYNYEDAILISERIVKEDVYTSITLKVEDIKCRTTKLGDEEITRDIPNLGEDALKNLDENGIVRIGSEVRAGDILVGKVTPKGETELTPEERLLRAIFGEKAREVRDTSLRVQHGRGGVVVDVQVFSRKNKDELEPGVNMMVKVYVAQRRKLSVGDKMAGRHGNKGVVSRVLPEADMPYMADGRPLDLVLNPLGIPSRMNVGQVLEVHLGLVAQSLGWKIATPVFDGADADSIKQLLVANNFPENGKIQLYDGRTGEPFDNPATVGYKYMLKLDHMVDSKMHARSTGPYSLVTQQPLGGKAMFGGQRFGEMEVWALEAYGASSLLQEILTVKSDDVVGRTKTFESIVKGQPIAEPGIPESFKVLIKELQALGLDIKIMTENNQEVSIAELSNDDQDVSTLSQDIEEELKDITLDFDEEKPKEHEEQEEEKSTEQEFDTDSLFEDFSDFDE</sequence>
<dbReference type="Pfam" id="PF10385">
    <property type="entry name" value="RNA_pol_Rpb2_45"/>
    <property type="match status" value="1"/>
</dbReference>
<dbReference type="EMBL" id="DVOJ01000018">
    <property type="protein sequence ID" value="HIV01911.1"/>
    <property type="molecule type" value="Genomic_DNA"/>
</dbReference>
<evidence type="ECO:0000256" key="3">
    <source>
        <dbReference type="ARBA" id="ARBA00022695"/>
    </source>
</evidence>
<dbReference type="Gene3D" id="2.40.270.10">
    <property type="entry name" value="DNA-directed RNA polymerase, subunit 2, domain 6"/>
    <property type="match status" value="2"/>
</dbReference>
<comment type="caution">
    <text evidence="16">The sequence shown here is derived from an EMBL/GenBank/DDBJ whole genome shotgun (WGS) entry which is preliminary data.</text>
</comment>
<dbReference type="InterPro" id="IPR007642">
    <property type="entry name" value="RNA_pol_Rpb2_2"/>
</dbReference>
<dbReference type="GO" id="GO:0006351">
    <property type="term" value="P:DNA-templated transcription"/>
    <property type="evidence" value="ECO:0007669"/>
    <property type="project" value="UniProtKB-UniRule"/>
</dbReference>
<evidence type="ECO:0000259" key="12">
    <source>
        <dbReference type="Pfam" id="PF04561"/>
    </source>
</evidence>
<dbReference type="InterPro" id="IPR015712">
    <property type="entry name" value="DNA-dir_RNA_pol_su2"/>
</dbReference>
<feature type="domain" description="RNA polymerase beta subunit protrusion" evidence="13">
    <location>
        <begin position="36"/>
        <end position="469"/>
    </location>
</feature>
<evidence type="ECO:0000313" key="16">
    <source>
        <dbReference type="EMBL" id="HIV01911.1"/>
    </source>
</evidence>
<feature type="domain" description="RNA polymerase Rpb2" evidence="14">
    <location>
        <begin position="485"/>
        <end position="553"/>
    </location>
</feature>
<dbReference type="Pfam" id="PF04565">
    <property type="entry name" value="RNA_pol_Rpb2_3"/>
    <property type="match status" value="1"/>
</dbReference>
<feature type="domain" description="RNA polymerase Rpb2" evidence="12">
    <location>
        <begin position="141"/>
        <end position="282"/>
    </location>
</feature>
<evidence type="ECO:0000313" key="17">
    <source>
        <dbReference type="Proteomes" id="UP000886861"/>
    </source>
</evidence>
<evidence type="ECO:0000256" key="4">
    <source>
        <dbReference type="ARBA" id="ARBA00023163"/>
    </source>
</evidence>
<dbReference type="GO" id="GO:0000428">
    <property type="term" value="C:DNA-directed RNA polymerase complex"/>
    <property type="evidence" value="ECO:0007669"/>
    <property type="project" value="UniProtKB-KW"/>
</dbReference>
<dbReference type="HAMAP" id="MF_01321">
    <property type="entry name" value="RNApol_bact_RpoB"/>
    <property type="match status" value="1"/>
</dbReference>
<dbReference type="Gene3D" id="2.30.150.10">
    <property type="entry name" value="DNA-directed RNA polymerase, beta subunit, external 1 domain"/>
    <property type="match status" value="1"/>
</dbReference>
<evidence type="ECO:0000256" key="5">
    <source>
        <dbReference type="ARBA" id="ARBA00048552"/>
    </source>
</evidence>
<evidence type="ECO:0000259" key="10">
    <source>
        <dbReference type="Pfam" id="PF00562"/>
    </source>
</evidence>
<dbReference type="PROSITE" id="PS01166">
    <property type="entry name" value="RNA_POL_BETA"/>
    <property type="match status" value="1"/>
</dbReference>
<dbReference type="EC" id="2.7.7.6" evidence="6 8"/>
<feature type="domain" description="RNA polymerase Rpb2" evidence="11">
    <location>
        <begin position="1078"/>
        <end position="1153"/>
    </location>
</feature>
<comment type="function">
    <text evidence="6 8">DNA-dependent RNA polymerase catalyzes the transcription of DNA into RNA using the four ribonucleoside triphosphates as substrates.</text>
</comment>
<dbReference type="InterPro" id="IPR019462">
    <property type="entry name" value="DNA-dir_RNA_pol_bsu_external_1"/>
</dbReference>
<dbReference type="Pfam" id="PF00562">
    <property type="entry name" value="RNA_pol_Rpb2_6"/>
    <property type="match status" value="1"/>
</dbReference>